<dbReference type="SMART" id="SM01296">
    <property type="entry name" value="N2227"/>
    <property type="match status" value="1"/>
</dbReference>
<dbReference type="Gene3D" id="3.40.50.150">
    <property type="entry name" value="Vaccinia Virus protein VP39"/>
    <property type="match status" value="1"/>
</dbReference>
<dbReference type="Proteomes" id="UP001152795">
    <property type="component" value="Unassembled WGS sequence"/>
</dbReference>
<dbReference type="OrthoDB" id="978at2759"/>
<accession>A0A7D9D6B0</accession>
<dbReference type="EMBL" id="CACRXK020000050">
    <property type="protein sequence ID" value="CAB3977486.1"/>
    <property type="molecule type" value="Genomic_DNA"/>
</dbReference>
<dbReference type="AlphaFoldDB" id="A0A7D9D6B0"/>
<keyword evidence="7" id="KW-1185">Reference proteome</keyword>
<reference evidence="6" key="1">
    <citation type="submission" date="2020-04" db="EMBL/GenBank/DDBJ databases">
        <authorList>
            <person name="Alioto T."/>
            <person name="Alioto T."/>
            <person name="Gomez Garrido J."/>
        </authorList>
    </citation>
    <scope>NUCLEOTIDE SEQUENCE</scope>
    <source>
        <strain evidence="6">A484AB</strain>
    </source>
</reference>
<dbReference type="SUPFAM" id="SSF53335">
    <property type="entry name" value="S-adenosyl-L-methionine-dependent methyltransferases"/>
    <property type="match status" value="1"/>
</dbReference>
<dbReference type="GO" id="GO:0005829">
    <property type="term" value="C:cytosol"/>
    <property type="evidence" value="ECO:0007669"/>
    <property type="project" value="TreeGrafter"/>
</dbReference>
<dbReference type="PANTHER" id="PTHR12303">
    <property type="entry name" value="CARNOSINE N-METHYLTRANSFERASE"/>
    <property type="match status" value="1"/>
</dbReference>
<gene>
    <name evidence="6" type="ORF">PACLA_8A087414</name>
</gene>
<keyword evidence="3" id="KW-0489">Methyltransferase</keyword>
<keyword evidence="5" id="KW-0949">S-adenosyl-L-methionine</keyword>
<evidence type="ECO:0000256" key="1">
    <source>
        <dbReference type="ARBA" id="ARBA00010086"/>
    </source>
</evidence>
<dbReference type="GO" id="GO:0032259">
    <property type="term" value="P:methylation"/>
    <property type="evidence" value="ECO:0007669"/>
    <property type="project" value="UniProtKB-KW"/>
</dbReference>
<dbReference type="GO" id="GO:0030735">
    <property type="term" value="F:carnosine N-methyltransferase activity"/>
    <property type="evidence" value="ECO:0007669"/>
    <property type="project" value="UniProtKB-EC"/>
</dbReference>
<evidence type="ECO:0000256" key="4">
    <source>
        <dbReference type="ARBA" id="ARBA00022679"/>
    </source>
</evidence>
<dbReference type="InterPro" id="IPR029063">
    <property type="entry name" value="SAM-dependent_MTases_sf"/>
</dbReference>
<dbReference type="EC" id="2.1.1.22" evidence="2"/>
<dbReference type="Pfam" id="PF07942">
    <property type="entry name" value="CARME"/>
    <property type="match status" value="1"/>
</dbReference>
<evidence type="ECO:0000256" key="2">
    <source>
        <dbReference type="ARBA" id="ARBA00012003"/>
    </source>
</evidence>
<sequence length="375" mass="43521">MASENNEANSLAKCSENDEEKAEELEREHFRKVVSAFLHYEKFSNLRIDKAKKDFLSLDAKDRERLPKFLENLEKQRQCVAQNFEFVKQIIGHTGYIFENVDHHADMNTDASDQKITVLFMEKVLTTVRQFVRDWSNEGMEERKMCYKPIVDEITNLYPADKYKPSDVSILVPGAGLARLMVDLARFGYTIQGNEWSLFMLIASNYILNKCSGTYHTTIYPFVHQSCNNMSAEDQLRPVQIPDINPTTLPANIDFSMNAGNFTEIYVEANQWDCIATCFFIDTANNIVSYIETIYKILKPGGYWINLGPLLYHFADVPNESSIEISYKELRNLIINEFKFELLKEERLKSTYIGNKRSMLETIYNCIFFVVRKPL</sequence>
<dbReference type="GO" id="GO:0035498">
    <property type="term" value="P:carnosine metabolic process"/>
    <property type="evidence" value="ECO:0007669"/>
    <property type="project" value="TreeGrafter"/>
</dbReference>
<dbReference type="GO" id="GO:0005634">
    <property type="term" value="C:nucleus"/>
    <property type="evidence" value="ECO:0007669"/>
    <property type="project" value="TreeGrafter"/>
</dbReference>
<dbReference type="PANTHER" id="PTHR12303:SF6">
    <property type="entry name" value="CARNOSINE N-METHYLTRANSFERASE"/>
    <property type="match status" value="1"/>
</dbReference>
<comment type="similarity">
    <text evidence="1">Belongs to the carnosine N-methyltransferase family.</text>
</comment>
<evidence type="ECO:0000256" key="3">
    <source>
        <dbReference type="ARBA" id="ARBA00022603"/>
    </source>
</evidence>
<name>A0A7D9D6B0_PARCT</name>
<dbReference type="InterPro" id="IPR012901">
    <property type="entry name" value="CARME"/>
</dbReference>
<organism evidence="6 7">
    <name type="scientific">Paramuricea clavata</name>
    <name type="common">Red gorgonian</name>
    <name type="synonym">Violescent sea-whip</name>
    <dbReference type="NCBI Taxonomy" id="317549"/>
    <lineage>
        <taxon>Eukaryota</taxon>
        <taxon>Metazoa</taxon>
        <taxon>Cnidaria</taxon>
        <taxon>Anthozoa</taxon>
        <taxon>Octocorallia</taxon>
        <taxon>Malacalcyonacea</taxon>
        <taxon>Plexauridae</taxon>
        <taxon>Paramuricea</taxon>
    </lineage>
</organism>
<protein>
    <recommendedName>
        <fullName evidence="2">carnosine N-methyltransferase</fullName>
        <ecNumber evidence="2">2.1.1.22</ecNumber>
    </recommendedName>
</protein>
<proteinExistence type="inferred from homology"/>
<evidence type="ECO:0000313" key="6">
    <source>
        <dbReference type="EMBL" id="CAB3977486.1"/>
    </source>
</evidence>
<evidence type="ECO:0000256" key="5">
    <source>
        <dbReference type="ARBA" id="ARBA00022691"/>
    </source>
</evidence>
<evidence type="ECO:0000313" key="7">
    <source>
        <dbReference type="Proteomes" id="UP001152795"/>
    </source>
</evidence>
<keyword evidence="4" id="KW-0808">Transferase</keyword>
<comment type="caution">
    <text evidence="6">The sequence shown here is derived from an EMBL/GenBank/DDBJ whole genome shotgun (WGS) entry which is preliminary data.</text>
</comment>